<dbReference type="Proteomes" id="UP001141806">
    <property type="component" value="Unassembled WGS sequence"/>
</dbReference>
<sequence>MTMFRWLLSLSLISLFLFTEFIAISAHGVAFIPLRHRNFSVRAQLGKKGTNLKSLVTVVAGSDRGGAKALQAGRKLRIYMKRRGGRLPGMVPAARTRHSFAFRTSVSSLHVYCLIGSFILIHVFLR</sequence>
<keyword evidence="1" id="KW-0812">Transmembrane</keyword>
<keyword evidence="1" id="KW-1133">Transmembrane helix</keyword>
<proteinExistence type="predicted"/>
<reference evidence="2" key="1">
    <citation type="journal article" date="2023" name="Plant J.">
        <title>The genome of the king protea, Protea cynaroides.</title>
        <authorList>
            <person name="Chang J."/>
            <person name="Duong T.A."/>
            <person name="Schoeman C."/>
            <person name="Ma X."/>
            <person name="Roodt D."/>
            <person name="Barker N."/>
            <person name="Li Z."/>
            <person name="Van de Peer Y."/>
            <person name="Mizrachi E."/>
        </authorList>
    </citation>
    <scope>NUCLEOTIDE SEQUENCE</scope>
    <source>
        <tissue evidence="2">Young leaves</tissue>
    </source>
</reference>
<evidence type="ECO:0000256" key="1">
    <source>
        <dbReference type="SAM" id="Phobius"/>
    </source>
</evidence>
<accession>A0A9Q0H9D1</accession>
<keyword evidence="1" id="KW-0472">Membrane</keyword>
<evidence type="ECO:0000313" key="3">
    <source>
        <dbReference type="Proteomes" id="UP001141806"/>
    </source>
</evidence>
<keyword evidence="3" id="KW-1185">Reference proteome</keyword>
<dbReference type="AlphaFoldDB" id="A0A9Q0H9D1"/>
<protein>
    <submittedName>
        <fullName evidence="2">Uncharacterized protein</fullName>
    </submittedName>
</protein>
<organism evidence="2 3">
    <name type="scientific">Protea cynaroides</name>
    <dbReference type="NCBI Taxonomy" id="273540"/>
    <lineage>
        <taxon>Eukaryota</taxon>
        <taxon>Viridiplantae</taxon>
        <taxon>Streptophyta</taxon>
        <taxon>Embryophyta</taxon>
        <taxon>Tracheophyta</taxon>
        <taxon>Spermatophyta</taxon>
        <taxon>Magnoliopsida</taxon>
        <taxon>Proteales</taxon>
        <taxon>Proteaceae</taxon>
        <taxon>Protea</taxon>
    </lineage>
</organism>
<dbReference type="EMBL" id="JAMYWD010000010">
    <property type="protein sequence ID" value="KAJ4959544.1"/>
    <property type="molecule type" value="Genomic_DNA"/>
</dbReference>
<evidence type="ECO:0000313" key="2">
    <source>
        <dbReference type="EMBL" id="KAJ4959544.1"/>
    </source>
</evidence>
<comment type="caution">
    <text evidence="2">The sequence shown here is derived from an EMBL/GenBank/DDBJ whole genome shotgun (WGS) entry which is preliminary data.</text>
</comment>
<name>A0A9Q0H9D1_9MAGN</name>
<feature type="transmembrane region" description="Helical" evidence="1">
    <location>
        <begin position="109"/>
        <end position="125"/>
    </location>
</feature>
<gene>
    <name evidence="2" type="ORF">NE237_026655</name>
</gene>